<dbReference type="Pfam" id="PF00535">
    <property type="entry name" value="Glycos_transf_2"/>
    <property type="match status" value="1"/>
</dbReference>
<proteinExistence type="predicted"/>
<dbReference type="SUPFAM" id="SSF53448">
    <property type="entry name" value="Nucleotide-diphospho-sugar transferases"/>
    <property type="match status" value="1"/>
</dbReference>
<organism evidence="2 3">
    <name type="scientific">Flavobacterium frigidimaris</name>
    <dbReference type="NCBI Taxonomy" id="262320"/>
    <lineage>
        <taxon>Bacteria</taxon>
        <taxon>Pseudomonadati</taxon>
        <taxon>Bacteroidota</taxon>
        <taxon>Flavobacteriia</taxon>
        <taxon>Flavobacteriales</taxon>
        <taxon>Flavobacteriaceae</taxon>
        <taxon>Flavobacterium</taxon>
    </lineage>
</organism>
<dbReference type="Gene3D" id="3.90.550.10">
    <property type="entry name" value="Spore Coat Polysaccharide Biosynthesis Protein SpsA, Chain A"/>
    <property type="match status" value="1"/>
</dbReference>
<evidence type="ECO:0000259" key="1">
    <source>
        <dbReference type="Pfam" id="PF00535"/>
    </source>
</evidence>
<accession>A0ABX4BVB7</accession>
<protein>
    <recommendedName>
        <fullName evidence="1">Glycosyltransferase 2-like domain-containing protein</fullName>
    </recommendedName>
</protein>
<name>A0ABX4BVB7_FLAFR</name>
<evidence type="ECO:0000313" key="2">
    <source>
        <dbReference type="EMBL" id="OXA81438.1"/>
    </source>
</evidence>
<sequence length="315" mass="36551">MDSKLQIDYPILTIGIPTYNRPGEIKKQVRLLLPQLNERVNLIVYDNHSNIPIESYFTSGELSKFTLIRNKVNVGGDANIARCFENCETKWLWTLSDDDYVRKDAVAFMLDIIDKKGDAVFLNFCKGVSFKTKGFDELINKFKCPTVFSSSFTMSSCLYDISKLQPSLQNYYTNLSSMVGTIILVLKYVQKNEDVICEFIDETLIDSYNDEVGWDYRTYIPRTRIFLEAFYDSKRNSLYNGTLFLGCHLTNYWLIANDRNKKKVSYIERCSLFILTLNNQGILNSFIYCPKTIVRLTLTLILDHKFLKGLKTRDK</sequence>
<feature type="domain" description="Glycosyltransferase 2-like" evidence="1">
    <location>
        <begin position="13"/>
        <end position="122"/>
    </location>
</feature>
<dbReference type="InterPro" id="IPR029044">
    <property type="entry name" value="Nucleotide-diphossugar_trans"/>
</dbReference>
<gene>
    <name evidence="2" type="ORF">B0A65_04050</name>
</gene>
<dbReference type="RefSeq" id="WP_074659398.1">
    <property type="nucleotide sequence ID" value="NZ_MUGV01000007.1"/>
</dbReference>
<dbReference type="Proteomes" id="UP000198382">
    <property type="component" value="Unassembled WGS sequence"/>
</dbReference>
<evidence type="ECO:0000313" key="3">
    <source>
        <dbReference type="Proteomes" id="UP000198382"/>
    </source>
</evidence>
<dbReference type="InterPro" id="IPR001173">
    <property type="entry name" value="Glyco_trans_2-like"/>
</dbReference>
<comment type="caution">
    <text evidence="2">The sequence shown here is derived from an EMBL/GenBank/DDBJ whole genome shotgun (WGS) entry which is preliminary data.</text>
</comment>
<dbReference type="EMBL" id="MUGV01000007">
    <property type="protein sequence ID" value="OXA81438.1"/>
    <property type="molecule type" value="Genomic_DNA"/>
</dbReference>
<keyword evidence="3" id="KW-1185">Reference proteome</keyword>
<reference evidence="2 3" key="1">
    <citation type="submission" date="2016-11" db="EMBL/GenBank/DDBJ databases">
        <title>Whole genomes of Flavobacteriaceae.</title>
        <authorList>
            <person name="Stine C."/>
            <person name="Li C."/>
            <person name="Tadesse D."/>
        </authorList>
    </citation>
    <scope>NUCLEOTIDE SEQUENCE [LARGE SCALE GENOMIC DNA]</scope>
    <source>
        <strain evidence="2 3">DSM 15937</strain>
    </source>
</reference>
<dbReference type="CDD" id="cd00761">
    <property type="entry name" value="Glyco_tranf_GTA_type"/>
    <property type="match status" value="1"/>
</dbReference>